<accession>A0A454JGJ4</accession>
<evidence type="ECO:0000313" key="2">
    <source>
        <dbReference type="EMBL" id="RMC95332.1"/>
    </source>
</evidence>
<dbReference type="Pfam" id="PF01323">
    <property type="entry name" value="DSBA"/>
    <property type="match status" value="1"/>
</dbReference>
<dbReference type="Proteomes" id="UP000274139">
    <property type="component" value="Unassembled WGS sequence"/>
</dbReference>
<evidence type="ECO:0000313" key="3">
    <source>
        <dbReference type="Proteomes" id="UP000274139"/>
    </source>
</evidence>
<reference evidence="2 3" key="1">
    <citation type="submission" date="2018-10" db="EMBL/GenBank/DDBJ databases">
        <title>Draft genome sequence of Aquitalea MWU14-2217 isolated from a wild cranberry bog in Provincetown, Massachusetts.</title>
        <authorList>
            <person name="Ebadzadsahrai G."/>
            <person name="Soby S."/>
        </authorList>
    </citation>
    <scope>NUCLEOTIDE SEQUENCE [LARGE SCALE GENOMIC DNA]</scope>
    <source>
        <strain evidence="2 3">MWU14-2217</strain>
    </source>
</reference>
<dbReference type="GO" id="GO:0016491">
    <property type="term" value="F:oxidoreductase activity"/>
    <property type="evidence" value="ECO:0007669"/>
    <property type="project" value="InterPro"/>
</dbReference>
<feature type="domain" description="DSBA-like thioredoxin" evidence="1">
    <location>
        <begin position="5"/>
        <end position="187"/>
    </location>
</feature>
<dbReference type="Gene3D" id="3.40.30.10">
    <property type="entry name" value="Glutaredoxin"/>
    <property type="match status" value="1"/>
</dbReference>
<proteinExistence type="predicted"/>
<gene>
    <name evidence="2" type="ORF">EAY64_13930</name>
</gene>
<dbReference type="AlphaFoldDB" id="A0A454JGJ4"/>
<evidence type="ECO:0000259" key="1">
    <source>
        <dbReference type="Pfam" id="PF01323"/>
    </source>
</evidence>
<sequence length="232" mass="25038">MVTATLHYFYDPLCGWCYAASPLLQAAAAQPQLALHLHGGGMMSGANRQPVTPALRDYVMPHDQRIAKMTGLPFGEAYFEGLLRDSNAVFDSTPPTAAMLAAAQLGLPPLKMLSALQQAHYQRGWQIARTEVLQQLAGELGLPAAAFAAELEQQMEKVAAHTADSRQLMQQAGLRGFPSLLLEQNGQWQRVDVSPWLGQPQAFVAALLGELVATDENAAVFCTPESCAPPRT</sequence>
<dbReference type="InterPro" id="IPR001853">
    <property type="entry name" value="DSBA-like_thioredoxin_dom"/>
</dbReference>
<dbReference type="InterPro" id="IPR036249">
    <property type="entry name" value="Thioredoxin-like_sf"/>
</dbReference>
<protein>
    <submittedName>
        <fullName evidence="2">DsbA family protein</fullName>
    </submittedName>
</protein>
<dbReference type="EMBL" id="RFAR01000057">
    <property type="protein sequence ID" value="RMC95332.1"/>
    <property type="molecule type" value="Genomic_DNA"/>
</dbReference>
<dbReference type="RefSeq" id="WP_103525355.1">
    <property type="nucleotide sequence ID" value="NZ_JAIZDC010000006.1"/>
</dbReference>
<organism evidence="2 3">
    <name type="scientific">Aquitalea palustris</name>
    <dbReference type="NCBI Taxonomy" id="2480983"/>
    <lineage>
        <taxon>Bacteria</taxon>
        <taxon>Pseudomonadati</taxon>
        <taxon>Pseudomonadota</taxon>
        <taxon>Betaproteobacteria</taxon>
        <taxon>Neisseriales</taxon>
        <taxon>Chromobacteriaceae</taxon>
        <taxon>Aquitalea</taxon>
    </lineage>
</organism>
<name>A0A454JGJ4_9NEIS</name>
<dbReference type="PANTHER" id="PTHR13887">
    <property type="entry name" value="GLUTATHIONE S-TRANSFERASE KAPPA"/>
    <property type="match status" value="1"/>
</dbReference>
<dbReference type="PANTHER" id="PTHR13887:SF51">
    <property type="entry name" value="DSBA FAMILY PROTEIN"/>
    <property type="match status" value="1"/>
</dbReference>
<dbReference type="OrthoDB" id="9813770at2"/>
<keyword evidence="3" id="KW-1185">Reference proteome</keyword>
<dbReference type="SUPFAM" id="SSF52833">
    <property type="entry name" value="Thioredoxin-like"/>
    <property type="match status" value="1"/>
</dbReference>
<dbReference type="CDD" id="cd03025">
    <property type="entry name" value="DsbA_FrnE_like"/>
    <property type="match status" value="1"/>
</dbReference>
<comment type="caution">
    <text evidence="2">The sequence shown here is derived from an EMBL/GenBank/DDBJ whole genome shotgun (WGS) entry which is preliminary data.</text>
</comment>